<name>A0A211YLT2_9CREN</name>
<dbReference type="EMBL" id="NCQP01000007">
    <property type="protein sequence ID" value="OWJ54005.1"/>
    <property type="molecule type" value="Genomic_DNA"/>
</dbReference>
<dbReference type="SUPFAM" id="SSF52833">
    <property type="entry name" value="Thioredoxin-like"/>
    <property type="match status" value="1"/>
</dbReference>
<evidence type="ECO:0000256" key="4">
    <source>
        <dbReference type="ARBA" id="ARBA00023004"/>
    </source>
</evidence>
<comment type="similarity">
    <text evidence="1">Belongs to the glutaredoxin family.</text>
</comment>
<evidence type="ECO:0008006" key="11">
    <source>
        <dbReference type="Google" id="ProtNLM"/>
    </source>
</evidence>
<feature type="domain" description="Cytochrome c" evidence="7">
    <location>
        <begin position="173"/>
        <end position="325"/>
    </location>
</feature>
<dbReference type="PROSITE" id="PS51007">
    <property type="entry name" value="CYTC"/>
    <property type="match status" value="1"/>
</dbReference>
<evidence type="ECO:0000256" key="5">
    <source>
        <dbReference type="PROSITE-ProRule" id="PRU00433"/>
    </source>
</evidence>
<evidence type="ECO:0000313" key="10">
    <source>
        <dbReference type="Proteomes" id="UP000196694"/>
    </source>
</evidence>
<keyword evidence="3 5" id="KW-0479">Metal-binding</keyword>
<feature type="transmembrane region" description="Helical" evidence="6">
    <location>
        <begin position="386"/>
        <end position="408"/>
    </location>
</feature>
<accession>A0A211YLT2</accession>
<dbReference type="SUPFAM" id="SSF46626">
    <property type="entry name" value="Cytochrome c"/>
    <property type="match status" value="1"/>
</dbReference>
<feature type="transmembrane region" description="Helical" evidence="6">
    <location>
        <begin position="352"/>
        <end position="380"/>
    </location>
</feature>
<dbReference type="GO" id="GO:0009055">
    <property type="term" value="F:electron transfer activity"/>
    <property type="evidence" value="ECO:0007669"/>
    <property type="project" value="InterPro"/>
</dbReference>
<dbReference type="Pfam" id="PF13098">
    <property type="entry name" value="Thioredoxin_2"/>
    <property type="match status" value="1"/>
</dbReference>
<dbReference type="AlphaFoldDB" id="A0A211YLT2"/>
<evidence type="ECO:0000313" key="9">
    <source>
        <dbReference type="EMBL" id="OWJ54005.1"/>
    </source>
</evidence>
<gene>
    <name evidence="9" type="ORF">Pdsh_09020</name>
</gene>
<dbReference type="InterPro" id="IPR009056">
    <property type="entry name" value="Cyt_c-like_dom"/>
</dbReference>
<dbReference type="GeneID" id="26098821"/>
<evidence type="ECO:0000259" key="8">
    <source>
        <dbReference type="PROSITE" id="PS51352"/>
    </source>
</evidence>
<feature type="transmembrane region" description="Helical" evidence="6">
    <location>
        <begin position="499"/>
        <end position="516"/>
    </location>
</feature>
<dbReference type="PROSITE" id="PS51352">
    <property type="entry name" value="THIOREDOXIN_2"/>
    <property type="match status" value="1"/>
</dbReference>
<evidence type="ECO:0000256" key="6">
    <source>
        <dbReference type="SAM" id="Phobius"/>
    </source>
</evidence>
<dbReference type="InterPro" id="IPR036249">
    <property type="entry name" value="Thioredoxin-like_sf"/>
</dbReference>
<evidence type="ECO:0000256" key="2">
    <source>
        <dbReference type="ARBA" id="ARBA00022617"/>
    </source>
</evidence>
<feature type="transmembrane region" description="Helical" evidence="6">
    <location>
        <begin position="313"/>
        <end position="340"/>
    </location>
</feature>
<reference evidence="9 10" key="1">
    <citation type="submission" date="2017-05" db="EMBL/GenBank/DDBJ databases">
        <title>The draft genome of the hyperthermophilic archaeon 'Pyrodictium delaneyi strain Hulk', an iron and nitrate reducer, reveals the capacity for sulfate reduction.</title>
        <authorList>
            <person name="Demey L.M."/>
            <person name="Miller C."/>
            <person name="Manzella M."/>
            <person name="Reguera G."/>
            <person name="Kashefi K."/>
        </authorList>
    </citation>
    <scope>NUCLEOTIDE SEQUENCE [LARGE SCALE GENOMIC DNA]</scope>
    <source>
        <strain evidence="9 10">Hulk</strain>
    </source>
</reference>
<dbReference type="CDD" id="cd02947">
    <property type="entry name" value="TRX_family"/>
    <property type="match status" value="1"/>
</dbReference>
<organism evidence="9 10">
    <name type="scientific">Pyrodictium delaneyi</name>
    <dbReference type="NCBI Taxonomy" id="1273541"/>
    <lineage>
        <taxon>Archaea</taxon>
        <taxon>Thermoproteota</taxon>
        <taxon>Thermoprotei</taxon>
        <taxon>Desulfurococcales</taxon>
        <taxon>Pyrodictiaceae</taxon>
        <taxon>Pyrodictium</taxon>
    </lineage>
</organism>
<dbReference type="InterPro" id="IPR013766">
    <property type="entry name" value="Thioredoxin_domain"/>
</dbReference>
<keyword evidence="6" id="KW-1133">Transmembrane helix</keyword>
<evidence type="ECO:0000256" key="1">
    <source>
        <dbReference type="ARBA" id="ARBA00007787"/>
    </source>
</evidence>
<keyword evidence="10" id="KW-1185">Reference proteome</keyword>
<evidence type="ECO:0000256" key="3">
    <source>
        <dbReference type="ARBA" id="ARBA00022723"/>
    </source>
</evidence>
<comment type="caution">
    <text evidence="9">The sequence shown here is derived from an EMBL/GenBank/DDBJ whole genome shotgun (WGS) entry which is preliminary data.</text>
</comment>
<dbReference type="Proteomes" id="UP000196694">
    <property type="component" value="Unassembled WGS sequence"/>
</dbReference>
<keyword evidence="6" id="KW-0472">Membrane</keyword>
<keyword evidence="4 5" id="KW-0408">Iron</keyword>
<dbReference type="InterPro" id="IPR012336">
    <property type="entry name" value="Thioredoxin-like_fold"/>
</dbReference>
<feature type="transmembrane region" description="Helical" evidence="6">
    <location>
        <begin position="420"/>
        <end position="447"/>
    </location>
</feature>
<keyword evidence="2 5" id="KW-0349">Heme</keyword>
<feature type="domain" description="Thioredoxin" evidence="8">
    <location>
        <begin position="28"/>
        <end position="161"/>
    </location>
</feature>
<feature type="transmembrane region" description="Helical" evidence="6">
    <location>
        <begin position="21"/>
        <end position="41"/>
    </location>
</feature>
<evidence type="ECO:0000259" key="7">
    <source>
        <dbReference type="PROSITE" id="PS51007"/>
    </source>
</evidence>
<keyword evidence="6" id="KW-0812">Transmembrane</keyword>
<protein>
    <recommendedName>
        <fullName evidence="11">Cytochrome c biogenesis protein</fullName>
    </recommendedName>
</protein>
<dbReference type="InterPro" id="IPR036909">
    <property type="entry name" value="Cyt_c-like_dom_sf"/>
</dbReference>
<dbReference type="GO" id="GO:0020037">
    <property type="term" value="F:heme binding"/>
    <property type="evidence" value="ECO:0007669"/>
    <property type="project" value="InterPro"/>
</dbReference>
<dbReference type="Gene3D" id="3.40.30.10">
    <property type="entry name" value="Glutaredoxin"/>
    <property type="match status" value="1"/>
</dbReference>
<sequence length="519" mass="55098">MQNSSRMRLDIHGFQKTKRAGVLLVALLVVGVLFSTILFTWEQNLATYYMRVDEYAISSSAMLEKILDSKKPIAIMFESPTCPTCKQMHPYWAMLEYRSDSLPISFFHIVYGPSTEEAFRKYHVTETPTFIVFVDGEPVARHVGPFGGENVTDTMLNWALFSVGLSSVSDPQKLAEEGLRIFNSRCSACHGKIGGLDKASLQAWLESRDTRADLLARRLNEALEKNMTLRELYGSYGGISDTVKSMRKYVPDLSSYEIDRLAYLLDYVSAVLEDREPPAIAALTNVTLAASVQQNSGNGDTALDVGGAISTSLVGVVAALVAGIIATFSPCVFPLLVAYVSAAGTSGRKISASSCIVCGIAAFTGVIAIGLLFVLASSLASSLQSILLPAVATAIVAAGVASLLGIPIELEGVVGIKRGGLVGFCAVYGFLAVQCSLPLVAGALLLVVGVGSLVSSIAVAVSFALGVSVPLAFAVYAASRLGSSIVNKVMGRYTLLQRIGGFVLVVAGVYLLLYTLQLV</sequence>
<dbReference type="RefSeq" id="WP_082419421.1">
    <property type="nucleotide sequence ID" value="NZ_CP013011.1"/>
</dbReference>
<dbReference type="GO" id="GO:0046872">
    <property type="term" value="F:metal ion binding"/>
    <property type="evidence" value="ECO:0007669"/>
    <property type="project" value="UniProtKB-KW"/>
</dbReference>
<proteinExistence type="inferred from homology"/>
<feature type="transmembrane region" description="Helical" evidence="6">
    <location>
        <begin position="453"/>
        <end position="478"/>
    </location>
</feature>